<dbReference type="EMBL" id="KV417480">
    <property type="protein sequence ID" value="KZP34574.1"/>
    <property type="molecule type" value="Genomic_DNA"/>
</dbReference>
<dbReference type="Proteomes" id="UP000076532">
    <property type="component" value="Unassembled WGS sequence"/>
</dbReference>
<name>A0A166XA21_9AGAM</name>
<evidence type="ECO:0000313" key="2">
    <source>
        <dbReference type="EMBL" id="KZP34574.1"/>
    </source>
</evidence>
<protein>
    <submittedName>
        <fullName evidence="2">Uncharacterized protein</fullName>
    </submittedName>
</protein>
<keyword evidence="3" id="KW-1185">Reference proteome</keyword>
<reference evidence="2 3" key="1">
    <citation type="journal article" date="2016" name="Mol. Biol. Evol.">
        <title>Comparative Genomics of Early-Diverging Mushroom-Forming Fungi Provides Insights into the Origins of Lignocellulose Decay Capabilities.</title>
        <authorList>
            <person name="Nagy L.G."/>
            <person name="Riley R."/>
            <person name="Tritt A."/>
            <person name="Adam C."/>
            <person name="Daum C."/>
            <person name="Floudas D."/>
            <person name="Sun H."/>
            <person name="Yadav J.S."/>
            <person name="Pangilinan J."/>
            <person name="Larsson K.H."/>
            <person name="Matsuura K."/>
            <person name="Barry K."/>
            <person name="Labutti K."/>
            <person name="Kuo R."/>
            <person name="Ohm R.A."/>
            <person name="Bhattacharya S.S."/>
            <person name="Shirouzu T."/>
            <person name="Yoshinaga Y."/>
            <person name="Martin F.M."/>
            <person name="Grigoriev I.V."/>
            <person name="Hibbett D.S."/>
        </authorList>
    </citation>
    <scope>NUCLEOTIDE SEQUENCE [LARGE SCALE GENOMIC DNA]</scope>
    <source>
        <strain evidence="2 3">CBS 109695</strain>
    </source>
</reference>
<proteinExistence type="predicted"/>
<sequence>MDPGDEQPPEQSGHDKDTPKDHPILESDLNEILAVLHDEQRQPKGDPPTFQAQLHAWSHVFSPPPMANNDIGLAHHDLQPPDPPNPVILLAWDDTFDYDTMGRQ</sequence>
<evidence type="ECO:0000313" key="3">
    <source>
        <dbReference type="Proteomes" id="UP000076532"/>
    </source>
</evidence>
<feature type="compositionally biased region" description="Basic and acidic residues" evidence="1">
    <location>
        <begin position="12"/>
        <end position="25"/>
    </location>
</feature>
<organism evidence="2 3">
    <name type="scientific">Athelia psychrophila</name>
    <dbReference type="NCBI Taxonomy" id="1759441"/>
    <lineage>
        <taxon>Eukaryota</taxon>
        <taxon>Fungi</taxon>
        <taxon>Dikarya</taxon>
        <taxon>Basidiomycota</taxon>
        <taxon>Agaricomycotina</taxon>
        <taxon>Agaricomycetes</taxon>
        <taxon>Agaricomycetidae</taxon>
        <taxon>Atheliales</taxon>
        <taxon>Atheliaceae</taxon>
        <taxon>Athelia</taxon>
    </lineage>
</organism>
<evidence type="ECO:0000256" key="1">
    <source>
        <dbReference type="SAM" id="MobiDB-lite"/>
    </source>
</evidence>
<dbReference type="AlphaFoldDB" id="A0A166XA21"/>
<gene>
    <name evidence="2" type="ORF">FIBSPDRAFT_942683</name>
</gene>
<accession>A0A166XA21</accession>
<feature type="region of interest" description="Disordered" evidence="1">
    <location>
        <begin position="1"/>
        <end position="27"/>
    </location>
</feature>